<name>A0ABQ2IQP3_9PSEU</name>
<dbReference type="RefSeq" id="WP_189159280.1">
    <property type="nucleotide sequence ID" value="NZ_BMNC01000015.1"/>
</dbReference>
<proteinExistence type="predicted"/>
<feature type="compositionally biased region" description="Low complexity" evidence="1">
    <location>
        <begin position="176"/>
        <end position="187"/>
    </location>
</feature>
<feature type="region of interest" description="Disordered" evidence="1">
    <location>
        <begin position="137"/>
        <end position="187"/>
    </location>
</feature>
<gene>
    <name evidence="2" type="ORF">GCM10011609_71340</name>
</gene>
<sequence>MTTSSPESVSLPLYFGEVKTLAEMTEVLSELQLAYQECLQALNPPPDSQDGRPRILIRTGSLFVEFTAAAQSGAWTVAGLILLRALLTDTKPVVDLALLPGELIKQVGDQWHGMRMTWRERKLANRQFKIDEEARAAREAAEQDPAAGTLEFEPAVRPDPPQSSLPPATLDPPAQSSGLPSSSGGSISLTQQALSASAGRVDELLARTSGVQTDVSDLAGFVRAVLGDLPDTASVVEPLEAVRLGLEEVLGLLAASREHIVQYSDSL</sequence>
<evidence type="ECO:0000256" key="1">
    <source>
        <dbReference type="SAM" id="MobiDB-lite"/>
    </source>
</evidence>
<reference evidence="3" key="1">
    <citation type="journal article" date="2019" name="Int. J. Syst. Evol. Microbiol.">
        <title>The Global Catalogue of Microorganisms (GCM) 10K type strain sequencing project: providing services to taxonomists for standard genome sequencing and annotation.</title>
        <authorList>
            <consortium name="The Broad Institute Genomics Platform"/>
            <consortium name="The Broad Institute Genome Sequencing Center for Infectious Disease"/>
            <person name="Wu L."/>
            <person name="Ma J."/>
        </authorList>
    </citation>
    <scope>NUCLEOTIDE SEQUENCE [LARGE SCALE GENOMIC DNA]</scope>
    <source>
        <strain evidence="3">CGMCC 4.7319</strain>
    </source>
</reference>
<evidence type="ECO:0000313" key="2">
    <source>
        <dbReference type="EMBL" id="GGN19932.1"/>
    </source>
</evidence>
<comment type="caution">
    <text evidence="2">The sequence shown here is derived from an EMBL/GenBank/DDBJ whole genome shotgun (WGS) entry which is preliminary data.</text>
</comment>
<dbReference type="Proteomes" id="UP000597656">
    <property type="component" value="Unassembled WGS sequence"/>
</dbReference>
<protein>
    <recommendedName>
        <fullName evidence="4">ImpA N-terminal domain-containing protein</fullName>
    </recommendedName>
</protein>
<accession>A0ABQ2IQP3</accession>
<keyword evidence="3" id="KW-1185">Reference proteome</keyword>
<evidence type="ECO:0000313" key="3">
    <source>
        <dbReference type="Proteomes" id="UP000597656"/>
    </source>
</evidence>
<organism evidence="2 3">
    <name type="scientific">Lentzea pudingi</name>
    <dbReference type="NCBI Taxonomy" id="1789439"/>
    <lineage>
        <taxon>Bacteria</taxon>
        <taxon>Bacillati</taxon>
        <taxon>Actinomycetota</taxon>
        <taxon>Actinomycetes</taxon>
        <taxon>Pseudonocardiales</taxon>
        <taxon>Pseudonocardiaceae</taxon>
        <taxon>Lentzea</taxon>
    </lineage>
</organism>
<dbReference type="EMBL" id="BMNC01000015">
    <property type="protein sequence ID" value="GGN19932.1"/>
    <property type="molecule type" value="Genomic_DNA"/>
</dbReference>
<evidence type="ECO:0008006" key="4">
    <source>
        <dbReference type="Google" id="ProtNLM"/>
    </source>
</evidence>